<reference evidence="1 2" key="1">
    <citation type="submission" date="2015-04" db="EMBL/GenBank/DDBJ databases">
        <title>Complete genome sequence of Schizopora paradoxa KUC8140, a cosmopolitan wood degrader in East Asia.</title>
        <authorList>
            <consortium name="DOE Joint Genome Institute"/>
            <person name="Min B."/>
            <person name="Park H."/>
            <person name="Jang Y."/>
            <person name="Kim J.-J."/>
            <person name="Kim K.H."/>
            <person name="Pangilinan J."/>
            <person name="Lipzen A."/>
            <person name="Riley R."/>
            <person name="Grigoriev I.V."/>
            <person name="Spatafora J.W."/>
            <person name="Choi I.-G."/>
        </authorList>
    </citation>
    <scope>NUCLEOTIDE SEQUENCE [LARGE SCALE GENOMIC DNA]</scope>
    <source>
        <strain evidence="1 2">KUC8140</strain>
    </source>
</reference>
<evidence type="ECO:0000313" key="2">
    <source>
        <dbReference type="Proteomes" id="UP000053477"/>
    </source>
</evidence>
<dbReference type="Proteomes" id="UP000053477">
    <property type="component" value="Unassembled WGS sequence"/>
</dbReference>
<dbReference type="AlphaFoldDB" id="A0A0H2RH12"/>
<gene>
    <name evidence="1" type="ORF">SCHPADRAFT_485693</name>
</gene>
<accession>A0A0H2RH12</accession>
<proteinExistence type="predicted"/>
<sequence>MLGSLDSWPRAACRPTSPLASPRRRLRLQVASSLRSPRSLLLAGDVTCSSESSDPSTSSLDFHAHRPDRIIQLGVFRRRPHCHTDPWAVVQFIIADFSSVAVETTLPPPRVDGRNDDGRTDVLTLVFPLPPPFGSSSSAQVWPVAVVDTHSAPMHSHREPVLPSPAWLLVGRAYILPRGTPLDCVDACGTCWLSRPDLSRRRRSSSCQFAPLSSSDDIGSCPSHLTDVVDFQSITPRAPSADGPRLQLATRHMLVVRSRP</sequence>
<keyword evidence="2" id="KW-1185">Reference proteome</keyword>
<name>A0A0H2RH12_9AGAM</name>
<protein>
    <submittedName>
        <fullName evidence="1">Uncharacterized protein</fullName>
    </submittedName>
</protein>
<evidence type="ECO:0000313" key="1">
    <source>
        <dbReference type="EMBL" id="KLO11170.1"/>
    </source>
</evidence>
<organism evidence="1 2">
    <name type="scientific">Schizopora paradoxa</name>
    <dbReference type="NCBI Taxonomy" id="27342"/>
    <lineage>
        <taxon>Eukaryota</taxon>
        <taxon>Fungi</taxon>
        <taxon>Dikarya</taxon>
        <taxon>Basidiomycota</taxon>
        <taxon>Agaricomycotina</taxon>
        <taxon>Agaricomycetes</taxon>
        <taxon>Hymenochaetales</taxon>
        <taxon>Schizoporaceae</taxon>
        <taxon>Schizopora</taxon>
    </lineage>
</organism>
<dbReference type="EMBL" id="KQ086007">
    <property type="protein sequence ID" value="KLO11170.1"/>
    <property type="molecule type" value="Genomic_DNA"/>
</dbReference>
<dbReference type="InParanoid" id="A0A0H2RH12"/>